<evidence type="ECO:0000313" key="2">
    <source>
        <dbReference type="Proteomes" id="UP000245207"/>
    </source>
</evidence>
<accession>A0A2U1P424</accession>
<comment type="caution">
    <text evidence="1">The sequence shown here is derived from an EMBL/GenBank/DDBJ whole genome shotgun (WGS) entry which is preliminary data.</text>
</comment>
<name>A0A2U1P424_ARTAN</name>
<protein>
    <recommendedName>
        <fullName evidence="3">GST N-terminal domain-containing protein</fullName>
    </recommendedName>
</protein>
<reference evidence="1 2" key="1">
    <citation type="journal article" date="2018" name="Mol. Plant">
        <title>The genome of Artemisia annua provides insight into the evolution of Asteraceae family and artemisinin biosynthesis.</title>
        <authorList>
            <person name="Shen Q."/>
            <person name="Zhang L."/>
            <person name="Liao Z."/>
            <person name="Wang S."/>
            <person name="Yan T."/>
            <person name="Shi P."/>
            <person name="Liu M."/>
            <person name="Fu X."/>
            <person name="Pan Q."/>
            <person name="Wang Y."/>
            <person name="Lv Z."/>
            <person name="Lu X."/>
            <person name="Zhang F."/>
            <person name="Jiang W."/>
            <person name="Ma Y."/>
            <person name="Chen M."/>
            <person name="Hao X."/>
            <person name="Li L."/>
            <person name="Tang Y."/>
            <person name="Lv G."/>
            <person name="Zhou Y."/>
            <person name="Sun X."/>
            <person name="Brodelius P.E."/>
            <person name="Rose J.K.C."/>
            <person name="Tang K."/>
        </authorList>
    </citation>
    <scope>NUCLEOTIDE SEQUENCE [LARGE SCALE GENOMIC DNA]</scope>
    <source>
        <strain evidence="2">cv. Huhao1</strain>
        <tissue evidence="1">Leaf</tissue>
    </source>
</reference>
<dbReference type="PANTHER" id="PTHR45288:SF1">
    <property type="entry name" value="THIOREDOXIN FAMILY PROTEIN"/>
    <property type="match status" value="1"/>
</dbReference>
<organism evidence="1 2">
    <name type="scientific">Artemisia annua</name>
    <name type="common">Sweet wormwood</name>
    <dbReference type="NCBI Taxonomy" id="35608"/>
    <lineage>
        <taxon>Eukaryota</taxon>
        <taxon>Viridiplantae</taxon>
        <taxon>Streptophyta</taxon>
        <taxon>Embryophyta</taxon>
        <taxon>Tracheophyta</taxon>
        <taxon>Spermatophyta</taxon>
        <taxon>Magnoliopsida</taxon>
        <taxon>eudicotyledons</taxon>
        <taxon>Gunneridae</taxon>
        <taxon>Pentapetalae</taxon>
        <taxon>asterids</taxon>
        <taxon>campanulids</taxon>
        <taxon>Asterales</taxon>
        <taxon>Asteraceae</taxon>
        <taxon>Asteroideae</taxon>
        <taxon>Anthemideae</taxon>
        <taxon>Artemisiinae</taxon>
        <taxon>Artemisia</taxon>
    </lineage>
</organism>
<dbReference type="GO" id="GO:0009507">
    <property type="term" value="C:chloroplast"/>
    <property type="evidence" value="ECO:0007669"/>
    <property type="project" value="TreeGrafter"/>
</dbReference>
<evidence type="ECO:0008006" key="3">
    <source>
        <dbReference type="Google" id="ProtNLM"/>
    </source>
</evidence>
<dbReference type="EMBL" id="PKPP01001722">
    <property type="protein sequence ID" value="PWA80450.1"/>
    <property type="molecule type" value="Genomic_DNA"/>
</dbReference>
<keyword evidence="2" id="KW-1185">Reference proteome</keyword>
<dbReference type="Proteomes" id="UP000245207">
    <property type="component" value="Unassembled WGS sequence"/>
</dbReference>
<gene>
    <name evidence="1" type="ORF">CTI12_AA196700</name>
</gene>
<dbReference type="AlphaFoldDB" id="A0A2U1P424"/>
<proteinExistence type="predicted"/>
<evidence type="ECO:0000313" key="1">
    <source>
        <dbReference type="EMBL" id="PWA80450.1"/>
    </source>
</evidence>
<dbReference type="OrthoDB" id="422574at2759"/>
<dbReference type="PANTHER" id="PTHR45288">
    <property type="entry name" value="THIOREDOXIN FAMILY PROTEIN"/>
    <property type="match status" value="1"/>
</dbReference>
<sequence length="57" mass="6567">MVLDLEVREIVAVLDLDVLYYTCPRNGPNFRPKVDPNTGVSMYESDDIIKYLVQKYG</sequence>